<dbReference type="SUPFAM" id="SSF52540">
    <property type="entry name" value="P-loop containing nucleoside triphosphate hydrolases"/>
    <property type="match status" value="1"/>
</dbReference>
<evidence type="ECO:0000313" key="7">
    <source>
        <dbReference type="Proteomes" id="UP000294746"/>
    </source>
</evidence>
<dbReference type="GO" id="GO:0005524">
    <property type="term" value="F:ATP binding"/>
    <property type="evidence" value="ECO:0007669"/>
    <property type="project" value="InterPro"/>
</dbReference>
<dbReference type="InterPro" id="IPR036640">
    <property type="entry name" value="ABC1_TM_sf"/>
</dbReference>
<reference evidence="6 7" key="1">
    <citation type="submission" date="2019-03" db="EMBL/GenBank/DDBJ databases">
        <title>Genomic Encyclopedia of Type Strains, Phase IV (KMG-IV): sequencing the most valuable type-strain genomes for metagenomic binning, comparative biology and taxonomic classification.</title>
        <authorList>
            <person name="Goeker M."/>
        </authorList>
    </citation>
    <scope>NUCLEOTIDE SEQUENCE [LARGE SCALE GENOMIC DNA]</scope>
    <source>
        <strain evidence="6 7">DSM 46831</strain>
    </source>
</reference>
<organism evidence="6 7">
    <name type="scientific">Baia soyae</name>
    <dbReference type="NCBI Taxonomy" id="1544746"/>
    <lineage>
        <taxon>Bacteria</taxon>
        <taxon>Bacillati</taxon>
        <taxon>Bacillota</taxon>
        <taxon>Bacilli</taxon>
        <taxon>Bacillales</taxon>
        <taxon>Thermoactinomycetaceae</taxon>
        <taxon>Baia</taxon>
    </lineage>
</organism>
<gene>
    <name evidence="6" type="ORF">EDD57_101178</name>
</gene>
<evidence type="ECO:0000259" key="5">
    <source>
        <dbReference type="PROSITE" id="PS50893"/>
    </source>
</evidence>
<evidence type="ECO:0000256" key="1">
    <source>
        <dbReference type="ARBA" id="ARBA00004651"/>
    </source>
</evidence>
<sequence>MQLIDEILDYEERDVDSGKPVNEVKGAIVLERVSFSYEKDRGKLNKMDMKIDSGQFIGIVGPSGESLPDKWDTIIGERGVRISGGEKQRIGIARALLQNPKILLMDEPTSVLDAQTEQLLSQYLLDFFQGGTVIVVAHRLSSIQDADWIFVVNEGRVAEKGVHDELIKKKGIYSGLVLDQQLKENL</sequence>
<keyword evidence="4" id="KW-0472">Membrane</keyword>
<comment type="caution">
    <text evidence="6">The sequence shown here is derived from an EMBL/GenBank/DDBJ whole genome shotgun (WGS) entry which is preliminary data.</text>
</comment>
<protein>
    <submittedName>
        <fullName evidence="6">ABC transporter family protein</fullName>
    </submittedName>
</protein>
<dbReference type="AlphaFoldDB" id="A0A4R2S3W5"/>
<dbReference type="InterPro" id="IPR027417">
    <property type="entry name" value="P-loop_NTPase"/>
</dbReference>
<dbReference type="GO" id="GO:0016887">
    <property type="term" value="F:ATP hydrolysis activity"/>
    <property type="evidence" value="ECO:0007669"/>
    <property type="project" value="InterPro"/>
</dbReference>
<dbReference type="Proteomes" id="UP000294746">
    <property type="component" value="Unassembled WGS sequence"/>
</dbReference>
<dbReference type="PROSITE" id="PS00211">
    <property type="entry name" value="ABC_TRANSPORTER_1"/>
    <property type="match status" value="1"/>
</dbReference>
<dbReference type="PROSITE" id="PS50893">
    <property type="entry name" value="ABC_TRANSPORTER_2"/>
    <property type="match status" value="1"/>
</dbReference>
<dbReference type="Pfam" id="PF00005">
    <property type="entry name" value="ABC_tran"/>
    <property type="match status" value="1"/>
</dbReference>
<dbReference type="RefSeq" id="WP_131847383.1">
    <property type="nucleotide sequence ID" value="NZ_SLXV01000001.1"/>
</dbReference>
<dbReference type="InterPro" id="IPR017871">
    <property type="entry name" value="ABC_transporter-like_CS"/>
</dbReference>
<accession>A0A4R2S3W5</accession>
<dbReference type="EMBL" id="SLXV01000001">
    <property type="protein sequence ID" value="TCP70734.1"/>
    <property type="molecule type" value="Genomic_DNA"/>
</dbReference>
<evidence type="ECO:0000256" key="3">
    <source>
        <dbReference type="ARBA" id="ARBA00022989"/>
    </source>
</evidence>
<evidence type="ECO:0000256" key="4">
    <source>
        <dbReference type="ARBA" id="ARBA00023136"/>
    </source>
</evidence>
<dbReference type="InterPro" id="IPR003439">
    <property type="entry name" value="ABC_transporter-like_ATP-bd"/>
</dbReference>
<proteinExistence type="predicted"/>
<dbReference type="PANTHER" id="PTHR43394">
    <property type="entry name" value="ATP-DEPENDENT PERMEASE MDL1, MITOCHONDRIAL"/>
    <property type="match status" value="1"/>
</dbReference>
<keyword evidence="2" id="KW-0812">Transmembrane</keyword>
<dbReference type="InterPro" id="IPR039421">
    <property type="entry name" value="Type_1_exporter"/>
</dbReference>
<dbReference type="GO" id="GO:0005886">
    <property type="term" value="C:plasma membrane"/>
    <property type="evidence" value="ECO:0007669"/>
    <property type="project" value="UniProtKB-SubCell"/>
</dbReference>
<dbReference type="OrthoDB" id="9802264at2"/>
<evidence type="ECO:0000313" key="6">
    <source>
        <dbReference type="EMBL" id="TCP70734.1"/>
    </source>
</evidence>
<keyword evidence="7" id="KW-1185">Reference proteome</keyword>
<dbReference type="Gene3D" id="1.20.1560.10">
    <property type="entry name" value="ABC transporter type 1, transmembrane domain"/>
    <property type="match status" value="1"/>
</dbReference>
<feature type="domain" description="ABC transporter" evidence="5">
    <location>
        <begin position="1"/>
        <end position="179"/>
    </location>
</feature>
<dbReference type="Gene3D" id="3.40.50.300">
    <property type="entry name" value="P-loop containing nucleotide triphosphate hydrolases"/>
    <property type="match status" value="2"/>
</dbReference>
<dbReference type="PANTHER" id="PTHR43394:SF1">
    <property type="entry name" value="ATP-BINDING CASSETTE SUB-FAMILY B MEMBER 10, MITOCHONDRIAL"/>
    <property type="match status" value="1"/>
</dbReference>
<keyword evidence="3" id="KW-1133">Transmembrane helix</keyword>
<name>A0A4R2S3W5_9BACL</name>
<evidence type="ECO:0000256" key="2">
    <source>
        <dbReference type="ARBA" id="ARBA00022692"/>
    </source>
</evidence>
<comment type="subcellular location">
    <subcellularLocation>
        <location evidence="1">Cell membrane</location>
        <topology evidence="1">Multi-pass membrane protein</topology>
    </subcellularLocation>
</comment>